<evidence type="ECO:0000313" key="2">
    <source>
        <dbReference type="EMBL" id="MEX3747091.1"/>
    </source>
</evidence>
<dbReference type="Pfam" id="PF07791">
    <property type="entry name" value="Imm11"/>
    <property type="match status" value="1"/>
</dbReference>
<keyword evidence="3" id="KW-1185">Reference proteome</keyword>
<reference evidence="2 3" key="1">
    <citation type="submission" date="2024-07" db="EMBL/GenBank/DDBJ databases">
        <title>Characterization of a bacterium isolated from hydrolysated instant sea cucumber by whole-genome sequencing and metabolomics.</title>
        <authorList>
            <person name="Luo X."/>
            <person name="Zhang Z."/>
            <person name="Zheng Z."/>
            <person name="Zhang W."/>
            <person name="Ming T."/>
            <person name="Jiao L."/>
            <person name="Su X."/>
            <person name="Kong F."/>
            <person name="Xu J."/>
        </authorList>
    </citation>
    <scope>NUCLEOTIDE SEQUENCE [LARGE SCALE GENOMIC DNA]</scope>
    <source>
        <strain evidence="2 3">XL-2024</strain>
    </source>
</reference>
<gene>
    <name evidence="2" type="ORF">AB1300_18425</name>
</gene>
<comment type="caution">
    <text evidence="2">The sequence shown here is derived from an EMBL/GenBank/DDBJ whole genome shotgun (WGS) entry which is preliminary data.</text>
</comment>
<dbReference type="Proteomes" id="UP001558534">
    <property type="component" value="Unassembled WGS sequence"/>
</dbReference>
<name>A0ABV3W1N0_9BACI</name>
<proteinExistence type="predicted"/>
<dbReference type="EMBL" id="JBFRHK010000013">
    <property type="protein sequence ID" value="MEX3747091.1"/>
    <property type="molecule type" value="Genomic_DNA"/>
</dbReference>
<sequence>MKYYRLLEFYKRDVYFYQDDQKNQVKSYELESGVSSFSIESIYYKVDKLDKYVNKYDLLPSVGAPLVSLKMKCFLEEIANNACEFFPAIIVDEKGEMNTDFFALNILAVSDCFDEQKSEYDMTANDPKKIGRITSIYFNYQKLGQEHIYRMSIRPSMIVVSEAFVEGYRKNKLKGLLFAKEGSRLRPEFLD</sequence>
<evidence type="ECO:0000259" key="1">
    <source>
        <dbReference type="Pfam" id="PF07791"/>
    </source>
</evidence>
<protein>
    <submittedName>
        <fullName evidence="2">DUF1629 domain-containing protein</fullName>
    </submittedName>
</protein>
<dbReference type="RefSeq" id="WP_368637656.1">
    <property type="nucleotide sequence ID" value="NZ_JBFRHK010000013.1"/>
</dbReference>
<evidence type="ECO:0000313" key="3">
    <source>
        <dbReference type="Proteomes" id="UP001558534"/>
    </source>
</evidence>
<feature type="domain" description="Immunity MXAN-0049 protein" evidence="1">
    <location>
        <begin position="57"/>
        <end position="180"/>
    </location>
</feature>
<accession>A0ABV3W1N0</accession>
<organism evidence="2 3">
    <name type="scientific">Lysinibacillus xylanilyticus</name>
    <dbReference type="NCBI Taxonomy" id="582475"/>
    <lineage>
        <taxon>Bacteria</taxon>
        <taxon>Bacillati</taxon>
        <taxon>Bacillota</taxon>
        <taxon>Bacilli</taxon>
        <taxon>Bacillales</taxon>
        <taxon>Bacillaceae</taxon>
        <taxon>Lysinibacillus</taxon>
    </lineage>
</organism>
<dbReference type="InterPro" id="IPR012433">
    <property type="entry name" value="Imm11"/>
</dbReference>